<keyword evidence="1" id="KW-0472">Membrane</keyword>
<comment type="caution">
    <text evidence="2">The sequence shown here is derived from an EMBL/GenBank/DDBJ whole genome shotgun (WGS) entry which is preliminary data.</text>
</comment>
<sequence>MLGFYFFGLYRKRFRSFWDIFKRVFAGLFLGTLFGIALVYVFRIKWSSFPSSIFVISFPVGLFLIFTLNSLVLRFAGRIKKNVVIIGQEKNEGLLKNSPYIEKQEVKNIEDLIKYKDVDEIIICEKITNAKDLNLLLYLEQKSK</sequence>
<protein>
    <submittedName>
        <fullName evidence="2">Uncharacterized protein</fullName>
    </submittedName>
</protein>
<gene>
    <name evidence="2" type="ORF">S03H2_10766</name>
</gene>
<keyword evidence="1" id="KW-0812">Transmembrane</keyword>
<accession>X1FYG8</accession>
<evidence type="ECO:0000256" key="1">
    <source>
        <dbReference type="SAM" id="Phobius"/>
    </source>
</evidence>
<dbReference type="EMBL" id="BARU01005522">
    <property type="protein sequence ID" value="GAH37580.1"/>
    <property type="molecule type" value="Genomic_DNA"/>
</dbReference>
<feature type="transmembrane region" description="Helical" evidence="1">
    <location>
        <begin position="20"/>
        <end position="41"/>
    </location>
</feature>
<feature type="transmembrane region" description="Helical" evidence="1">
    <location>
        <begin position="53"/>
        <end position="73"/>
    </location>
</feature>
<organism evidence="2">
    <name type="scientific">marine sediment metagenome</name>
    <dbReference type="NCBI Taxonomy" id="412755"/>
    <lineage>
        <taxon>unclassified sequences</taxon>
        <taxon>metagenomes</taxon>
        <taxon>ecological metagenomes</taxon>
    </lineage>
</organism>
<feature type="non-terminal residue" evidence="2">
    <location>
        <position position="144"/>
    </location>
</feature>
<keyword evidence="1" id="KW-1133">Transmembrane helix</keyword>
<proteinExistence type="predicted"/>
<dbReference type="AlphaFoldDB" id="X1FYG8"/>
<name>X1FYG8_9ZZZZ</name>
<evidence type="ECO:0000313" key="2">
    <source>
        <dbReference type="EMBL" id="GAH37580.1"/>
    </source>
</evidence>
<reference evidence="2" key="1">
    <citation type="journal article" date="2014" name="Front. Microbiol.">
        <title>High frequency of phylogenetically diverse reductive dehalogenase-homologous genes in deep subseafloor sedimentary metagenomes.</title>
        <authorList>
            <person name="Kawai M."/>
            <person name="Futagami T."/>
            <person name="Toyoda A."/>
            <person name="Takaki Y."/>
            <person name="Nishi S."/>
            <person name="Hori S."/>
            <person name="Arai W."/>
            <person name="Tsubouchi T."/>
            <person name="Morono Y."/>
            <person name="Uchiyama I."/>
            <person name="Ito T."/>
            <person name="Fujiyama A."/>
            <person name="Inagaki F."/>
            <person name="Takami H."/>
        </authorList>
    </citation>
    <scope>NUCLEOTIDE SEQUENCE</scope>
    <source>
        <strain evidence="2">Expedition CK06-06</strain>
    </source>
</reference>